<dbReference type="Proteomes" id="UP000307943">
    <property type="component" value="Unassembled WGS sequence"/>
</dbReference>
<comment type="caution">
    <text evidence="2">The sequence shown here is derived from an EMBL/GenBank/DDBJ whole genome shotgun (WGS) entry which is preliminary data.</text>
</comment>
<sequence length="92" mass="9950">MEYTTFGKTGFRVSKLGLGGAPLGGDFCPVTDEQVVELIDRALELGINFIDTAPLYGRGESERRIGKASQGKRDKMILASKAVMRGESLPCQ</sequence>
<feature type="domain" description="NADP-dependent oxidoreductase" evidence="1">
    <location>
        <begin position="15"/>
        <end position="82"/>
    </location>
</feature>
<evidence type="ECO:0000313" key="3">
    <source>
        <dbReference type="Proteomes" id="UP000307943"/>
    </source>
</evidence>
<evidence type="ECO:0000313" key="2">
    <source>
        <dbReference type="EMBL" id="TNJ66140.1"/>
    </source>
</evidence>
<name>A0A5C4TC14_9BACL</name>
<dbReference type="SUPFAM" id="SSF51430">
    <property type="entry name" value="NAD(P)-linked oxidoreductase"/>
    <property type="match status" value="1"/>
</dbReference>
<dbReference type="OrthoDB" id="9773828at2"/>
<dbReference type="InterPro" id="IPR023210">
    <property type="entry name" value="NADP_OxRdtase_dom"/>
</dbReference>
<dbReference type="InterPro" id="IPR053135">
    <property type="entry name" value="AKR2_Oxidoreductase"/>
</dbReference>
<accession>A0A5C4TC14</accession>
<dbReference type="RefSeq" id="WP_139602448.1">
    <property type="nucleotide sequence ID" value="NZ_VDCQ01000013.1"/>
</dbReference>
<keyword evidence="3" id="KW-1185">Reference proteome</keyword>
<dbReference type="EMBL" id="VDCQ01000013">
    <property type="protein sequence ID" value="TNJ66140.1"/>
    <property type="molecule type" value="Genomic_DNA"/>
</dbReference>
<dbReference type="PANTHER" id="PTHR43312">
    <property type="entry name" value="D-THREO-ALDOSE 1-DEHYDROGENASE"/>
    <property type="match status" value="1"/>
</dbReference>
<evidence type="ECO:0000259" key="1">
    <source>
        <dbReference type="Pfam" id="PF00248"/>
    </source>
</evidence>
<protein>
    <recommendedName>
        <fullName evidence="1">NADP-dependent oxidoreductase domain-containing protein</fullName>
    </recommendedName>
</protein>
<organism evidence="2 3">
    <name type="scientific">Paenibacillus hemerocallicola</name>
    <dbReference type="NCBI Taxonomy" id="1172614"/>
    <lineage>
        <taxon>Bacteria</taxon>
        <taxon>Bacillati</taxon>
        <taxon>Bacillota</taxon>
        <taxon>Bacilli</taxon>
        <taxon>Bacillales</taxon>
        <taxon>Paenibacillaceae</taxon>
        <taxon>Paenibacillus</taxon>
    </lineage>
</organism>
<dbReference type="InterPro" id="IPR036812">
    <property type="entry name" value="NAD(P)_OxRdtase_dom_sf"/>
</dbReference>
<dbReference type="AlphaFoldDB" id="A0A5C4TC14"/>
<proteinExistence type="predicted"/>
<dbReference type="Pfam" id="PF00248">
    <property type="entry name" value="Aldo_ket_red"/>
    <property type="match status" value="1"/>
</dbReference>
<dbReference type="Gene3D" id="3.20.20.100">
    <property type="entry name" value="NADP-dependent oxidoreductase domain"/>
    <property type="match status" value="1"/>
</dbReference>
<reference evidence="2 3" key="1">
    <citation type="submission" date="2019-05" db="EMBL/GenBank/DDBJ databases">
        <title>We sequenced the genome of Paenibacillus hemerocallicola KCTC 33185 for further insight into its adaptation and study the phylogeny of Paenibacillus.</title>
        <authorList>
            <person name="Narsing Rao M.P."/>
        </authorList>
    </citation>
    <scope>NUCLEOTIDE SEQUENCE [LARGE SCALE GENOMIC DNA]</scope>
    <source>
        <strain evidence="2 3">KCTC 33185</strain>
    </source>
</reference>
<gene>
    <name evidence="2" type="ORF">FE784_12040</name>
</gene>
<dbReference type="PANTHER" id="PTHR43312:SF1">
    <property type="entry name" value="NADP-DEPENDENT OXIDOREDUCTASE DOMAIN-CONTAINING PROTEIN"/>
    <property type="match status" value="1"/>
</dbReference>